<reference evidence="2" key="1">
    <citation type="journal article" date="2020" name="mSystems">
        <title>Genome- and Community-Level Interaction Insights into Carbon Utilization and Element Cycling Functions of Hydrothermarchaeota in Hydrothermal Sediment.</title>
        <authorList>
            <person name="Zhou Z."/>
            <person name="Liu Y."/>
            <person name="Xu W."/>
            <person name="Pan J."/>
            <person name="Luo Z.H."/>
            <person name="Li M."/>
        </authorList>
    </citation>
    <scope>NUCLEOTIDE SEQUENCE [LARGE SCALE GENOMIC DNA]</scope>
    <source>
        <strain evidence="2">SpSt-402</strain>
    </source>
</reference>
<gene>
    <name evidence="2" type="ORF">ENR47_01270</name>
</gene>
<evidence type="ECO:0000313" key="2">
    <source>
        <dbReference type="EMBL" id="HGW92903.1"/>
    </source>
</evidence>
<proteinExistence type="predicted"/>
<dbReference type="EMBL" id="DSRD01000081">
    <property type="protein sequence ID" value="HGW92903.1"/>
    <property type="molecule type" value="Genomic_DNA"/>
</dbReference>
<evidence type="ECO:0000256" key="1">
    <source>
        <dbReference type="SAM" id="SignalP"/>
    </source>
</evidence>
<dbReference type="InterPro" id="IPR013424">
    <property type="entry name" value="Ice-binding_C"/>
</dbReference>
<comment type="caution">
    <text evidence="2">The sequence shown here is derived from an EMBL/GenBank/DDBJ whole genome shotgun (WGS) entry which is preliminary data.</text>
</comment>
<dbReference type="AlphaFoldDB" id="A0A832H175"/>
<feature type="chain" id="PRO_5033035525" evidence="1">
    <location>
        <begin position="30"/>
        <end position="222"/>
    </location>
</feature>
<protein>
    <submittedName>
        <fullName evidence="2">PEP-CTERM sorting domain-containing protein</fullName>
    </submittedName>
</protein>
<dbReference type="NCBIfam" id="TIGR02595">
    <property type="entry name" value="PEP_CTERM"/>
    <property type="match status" value="1"/>
</dbReference>
<organism evidence="2">
    <name type="scientific">Oscillatoriales cyanobacterium SpSt-402</name>
    <dbReference type="NCBI Taxonomy" id="2282168"/>
    <lineage>
        <taxon>Bacteria</taxon>
        <taxon>Bacillati</taxon>
        <taxon>Cyanobacteriota</taxon>
        <taxon>Cyanophyceae</taxon>
        <taxon>Oscillatoriophycideae</taxon>
        <taxon>Oscillatoriales</taxon>
    </lineage>
</organism>
<keyword evidence="1" id="KW-0732">Signal</keyword>
<accession>A0A832H175</accession>
<feature type="signal peptide" evidence="1">
    <location>
        <begin position="1"/>
        <end position="29"/>
    </location>
</feature>
<name>A0A832H175_9CYAN</name>
<sequence length="222" mass="22232">MKFNQIPAVLGVATAAVVSTIAMPEQATAATFQLASGVTSVFLDLPTLESVGLQLTGATDVVDPVSSDFLVGFTITPATTFTFTTDGGFAPVSGTIEHTGSVTFNSALTVGNFSIGFDPVRAVGAASGFFVRDTITTGAILFDVAAPSSLSFSDQTLKLDLVADLLVSSELAGVLGNPGLAGAEVGAASINGTAVPEPTTMLGALAAGGFLAARRRLAKKGS</sequence>
<dbReference type="NCBIfam" id="TIGR04155">
    <property type="entry name" value="cyano_PEP"/>
    <property type="match status" value="1"/>
</dbReference>
<dbReference type="InterPro" id="IPR026374">
    <property type="entry name" value="Cyano_PEP"/>
</dbReference>